<comment type="caution">
    <text evidence="1">The sequence shown here is derived from an EMBL/GenBank/DDBJ whole genome shotgun (WGS) entry which is preliminary data.</text>
</comment>
<proteinExistence type="predicted"/>
<gene>
    <name evidence="1" type="ORF">EW146_g9935</name>
</gene>
<name>A0A4S4L261_9AGAM</name>
<evidence type="ECO:0000313" key="1">
    <source>
        <dbReference type="EMBL" id="THH05315.1"/>
    </source>
</evidence>
<dbReference type="Proteomes" id="UP000310158">
    <property type="component" value="Unassembled WGS sequence"/>
</dbReference>
<organism evidence="1 2">
    <name type="scientific">Bondarzewia mesenterica</name>
    <dbReference type="NCBI Taxonomy" id="1095465"/>
    <lineage>
        <taxon>Eukaryota</taxon>
        <taxon>Fungi</taxon>
        <taxon>Dikarya</taxon>
        <taxon>Basidiomycota</taxon>
        <taxon>Agaricomycotina</taxon>
        <taxon>Agaricomycetes</taxon>
        <taxon>Russulales</taxon>
        <taxon>Bondarzewiaceae</taxon>
        <taxon>Bondarzewia</taxon>
    </lineage>
</organism>
<evidence type="ECO:0000313" key="2">
    <source>
        <dbReference type="Proteomes" id="UP000310158"/>
    </source>
</evidence>
<keyword evidence="2" id="KW-1185">Reference proteome</keyword>
<protein>
    <submittedName>
        <fullName evidence="1">Uncharacterized protein</fullName>
    </submittedName>
</protein>
<accession>A0A4S4L261</accession>
<dbReference type="EMBL" id="SGPL01001025">
    <property type="protein sequence ID" value="THH05315.1"/>
    <property type="molecule type" value="Genomic_DNA"/>
</dbReference>
<dbReference type="AlphaFoldDB" id="A0A4S4L261"/>
<sequence length="258" mass="28968">MALEEMAAEALEIFEAIEEKGHRQATQAVTEEVDCTEATWQAILEGLAEAKWKADHQERARRAFEVLAVMERARETTLALQEELAEGRGQRYPTLPPPAISFLTGTPPHEDASTNTPPIPQSPISSTNYMHLPHLAMPSPNSIYAMPSFIKRFDLSMVITKIELMPEGVVYYGHLTTALPVCSSPLLTDSTITAEKDFHNAIMLLKQYAQIEGALRQIGEPELTADIYRYRMLTLEIEEACHAIDLYEQCWSHLTVNK</sequence>
<reference evidence="1 2" key="1">
    <citation type="submission" date="2019-02" db="EMBL/GenBank/DDBJ databases">
        <title>Genome sequencing of the rare red list fungi Bondarzewia mesenterica.</title>
        <authorList>
            <person name="Buettner E."/>
            <person name="Kellner H."/>
        </authorList>
    </citation>
    <scope>NUCLEOTIDE SEQUENCE [LARGE SCALE GENOMIC DNA]</scope>
    <source>
        <strain evidence="1 2">DSM 108281</strain>
    </source>
</reference>